<organism evidence="1 2">
    <name type="scientific">Sinanodonta woodiana</name>
    <name type="common">Chinese pond mussel</name>
    <name type="synonym">Anodonta woodiana</name>
    <dbReference type="NCBI Taxonomy" id="1069815"/>
    <lineage>
        <taxon>Eukaryota</taxon>
        <taxon>Metazoa</taxon>
        <taxon>Spiralia</taxon>
        <taxon>Lophotrochozoa</taxon>
        <taxon>Mollusca</taxon>
        <taxon>Bivalvia</taxon>
        <taxon>Autobranchia</taxon>
        <taxon>Heteroconchia</taxon>
        <taxon>Palaeoheterodonta</taxon>
        <taxon>Unionida</taxon>
        <taxon>Unionoidea</taxon>
        <taxon>Unionidae</taxon>
        <taxon>Unioninae</taxon>
        <taxon>Sinanodonta</taxon>
    </lineage>
</organism>
<proteinExistence type="predicted"/>
<evidence type="ECO:0000313" key="1">
    <source>
        <dbReference type="EMBL" id="KAL3892318.1"/>
    </source>
</evidence>
<accession>A0ABD3Y3G3</accession>
<evidence type="ECO:0000313" key="2">
    <source>
        <dbReference type="Proteomes" id="UP001634394"/>
    </source>
</evidence>
<feature type="non-terminal residue" evidence="1">
    <location>
        <position position="154"/>
    </location>
</feature>
<dbReference type="Proteomes" id="UP001634394">
    <property type="component" value="Unassembled WGS sequence"/>
</dbReference>
<dbReference type="AlphaFoldDB" id="A0ABD3Y3G3"/>
<protein>
    <submittedName>
        <fullName evidence="1">Uncharacterized protein</fullName>
    </submittedName>
</protein>
<dbReference type="EMBL" id="JBJQND010000001">
    <property type="protein sequence ID" value="KAL3892318.1"/>
    <property type="molecule type" value="Genomic_DNA"/>
</dbReference>
<name>A0ABD3Y3G3_SINWO</name>
<gene>
    <name evidence="1" type="ORF">ACJMK2_004534</name>
</gene>
<keyword evidence="2" id="KW-1185">Reference proteome</keyword>
<comment type="caution">
    <text evidence="1">The sequence shown here is derived from an EMBL/GenBank/DDBJ whole genome shotgun (WGS) entry which is preliminary data.</text>
</comment>
<reference evidence="1 2" key="1">
    <citation type="submission" date="2024-11" db="EMBL/GenBank/DDBJ databases">
        <title>Chromosome-level genome assembly of the freshwater bivalve Anodonta woodiana.</title>
        <authorList>
            <person name="Chen X."/>
        </authorList>
    </citation>
    <scope>NUCLEOTIDE SEQUENCE [LARGE SCALE GENOMIC DNA]</scope>
    <source>
        <strain evidence="1">MN2024</strain>
        <tissue evidence="1">Gills</tissue>
    </source>
</reference>
<sequence length="154" mass="17943">MKEQIFKELNEANDTIKQIPKLQKENGEWDKDLLKSIGVFFEAYFSFRKIKKKETYDVIRKYQCKAGQSLSKSKSISVLCKVIMECLKKGYRNEDGKTDTHKFTVLTESLLTLMNYSDCTPEVTKDIAGEPNFLETIKENLKKLHQDYVQDKAK</sequence>